<dbReference type="CDD" id="cd14014">
    <property type="entry name" value="STKc_PknB_like"/>
    <property type="match status" value="1"/>
</dbReference>
<keyword evidence="4" id="KW-0067">ATP-binding</keyword>
<dbReference type="PROSITE" id="PS50011">
    <property type="entry name" value="PROTEIN_KINASE_DOM"/>
    <property type="match status" value="1"/>
</dbReference>
<dbReference type="Proteomes" id="UP000309061">
    <property type="component" value="Chromosome"/>
</dbReference>
<keyword evidence="3 7" id="KW-0418">Kinase</keyword>
<evidence type="ECO:0000313" key="8">
    <source>
        <dbReference type="Proteomes" id="UP000309061"/>
    </source>
</evidence>
<dbReference type="EMBL" id="CP046052">
    <property type="protein sequence ID" value="QGM47261.1"/>
    <property type="molecule type" value="Genomic_DNA"/>
</dbReference>
<dbReference type="InterPro" id="IPR011009">
    <property type="entry name" value="Kinase-like_dom_sf"/>
</dbReference>
<evidence type="ECO:0000313" key="7">
    <source>
        <dbReference type="EMBL" id="QGM47261.1"/>
    </source>
</evidence>
<dbReference type="GO" id="GO:0005524">
    <property type="term" value="F:ATP binding"/>
    <property type="evidence" value="ECO:0007669"/>
    <property type="project" value="UniProtKB-KW"/>
</dbReference>
<dbReference type="Gene3D" id="3.30.200.20">
    <property type="entry name" value="Phosphorylase Kinase, domain 1"/>
    <property type="match status" value="1"/>
</dbReference>
<evidence type="ECO:0000259" key="6">
    <source>
        <dbReference type="PROSITE" id="PS50011"/>
    </source>
</evidence>
<sequence length="577" mass="62126">MTHVVDLSSRLPKGTRLNGVYEIESLIAAGGMGEVYKGFEIETGEPVALKFIRPEMARDDAFLALFRREAAALARLHHEVIVKYFLFSQEPDLRRLYLAMEFVEGEHLGDLTQRGALPVEKVHTLQKRLALGLQAAHDRGIVHRDVSPDNVIVLDGAVEKARIIDFGIARSDLLVGETVIGGGFAGKYSYVSPEQLGMFGGEVTARSDIYSLGLVLAQCLLGKPLDMGRKEVEVIERRRSVPDLSRIDSRFVPLLERMLQPDPADRPNSMTKVAQWPLGGDERTLVSFPSAPVQAPARAVAPPPRAPDEKRAGAARMKLFGAVALAGASAAAAALWVLRPADHSAPSPAGRPSPQIQSAAPPVPDRPEPEPFRKVQQIIQSFDGGSCFLAVPHEAGARDIEIDGFGRQAPFEALDAEIQRVTKINPRIEVREAPQEFCPALDLARKFASFGGPPLTLSVKARKLSSGDQLAGDIETTAPSVLLFILDEEGVVHDVTAQLRDAAQAKSFAMKLALKSNRHLLRMLLVAIASAEAVGGLEASNGPAARVFASLGARLAALTKPPAIAVEFVSLENNDGK</sequence>
<dbReference type="InterPro" id="IPR008266">
    <property type="entry name" value="Tyr_kinase_AS"/>
</dbReference>
<proteinExistence type="predicted"/>
<evidence type="ECO:0000256" key="1">
    <source>
        <dbReference type="ARBA" id="ARBA00022679"/>
    </source>
</evidence>
<dbReference type="KEGG" id="mhey:H2LOC_017070"/>
<reference evidence="7 8" key="1">
    <citation type="submission" date="2019-11" db="EMBL/GenBank/DDBJ databases">
        <title>The genome sequence of Methylocystis heyeri.</title>
        <authorList>
            <person name="Oshkin I.Y."/>
            <person name="Miroshnikov K."/>
            <person name="Dedysh S.N."/>
        </authorList>
    </citation>
    <scope>NUCLEOTIDE SEQUENCE [LARGE SCALE GENOMIC DNA]</scope>
    <source>
        <strain evidence="7 8">H2</strain>
    </source>
</reference>
<dbReference type="PANTHER" id="PTHR43289">
    <property type="entry name" value="MITOGEN-ACTIVATED PROTEIN KINASE KINASE KINASE 20-RELATED"/>
    <property type="match status" value="1"/>
</dbReference>
<protein>
    <submittedName>
        <fullName evidence="7">Protein kinase</fullName>
    </submittedName>
</protein>
<dbReference type="SUPFAM" id="SSF56112">
    <property type="entry name" value="Protein kinase-like (PK-like)"/>
    <property type="match status" value="1"/>
</dbReference>
<dbReference type="OrthoDB" id="9801841at2"/>
<organism evidence="7 8">
    <name type="scientific">Methylocystis heyeri</name>
    <dbReference type="NCBI Taxonomy" id="391905"/>
    <lineage>
        <taxon>Bacteria</taxon>
        <taxon>Pseudomonadati</taxon>
        <taxon>Pseudomonadota</taxon>
        <taxon>Alphaproteobacteria</taxon>
        <taxon>Hyphomicrobiales</taxon>
        <taxon>Methylocystaceae</taxon>
        <taxon>Methylocystis</taxon>
    </lineage>
</organism>
<evidence type="ECO:0000256" key="4">
    <source>
        <dbReference type="ARBA" id="ARBA00022840"/>
    </source>
</evidence>
<dbReference type="Gene3D" id="1.10.510.10">
    <property type="entry name" value="Transferase(Phosphotransferase) domain 1"/>
    <property type="match status" value="1"/>
</dbReference>
<dbReference type="RefSeq" id="WP_136497488.1">
    <property type="nucleotide sequence ID" value="NZ_CP046052.1"/>
</dbReference>
<name>A0A6B8KJL7_9HYPH</name>
<feature type="region of interest" description="Disordered" evidence="5">
    <location>
        <begin position="342"/>
        <end position="370"/>
    </location>
</feature>
<keyword evidence="8" id="KW-1185">Reference proteome</keyword>
<keyword evidence="1" id="KW-0808">Transferase</keyword>
<accession>A0A6B8KJL7</accession>
<keyword evidence="2" id="KW-0547">Nucleotide-binding</keyword>
<dbReference type="Pfam" id="PF00069">
    <property type="entry name" value="Pkinase"/>
    <property type="match status" value="1"/>
</dbReference>
<feature type="domain" description="Protein kinase" evidence="6">
    <location>
        <begin position="21"/>
        <end position="278"/>
    </location>
</feature>
<evidence type="ECO:0000256" key="5">
    <source>
        <dbReference type="SAM" id="MobiDB-lite"/>
    </source>
</evidence>
<dbReference type="GO" id="GO:0004674">
    <property type="term" value="F:protein serine/threonine kinase activity"/>
    <property type="evidence" value="ECO:0007669"/>
    <property type="project" value="TreeGrafter"/>
</dbReference>
<dbReference type="PANTHER" id="PTHR43289:SF34">
    <property type="entry name" value="SERINE_THREONINE-PROTEIN KINASE YBDM-RELATED"/>
    <property type="match status" value="1"/>
</dbReference>
<dbReference type="InterPro" id="IPR000719">
    <property type="entry name" value="Prot_kinase_dom"/>
</dbReference>
<gene>
    <name evidence="7" type="ORF">H2LOC_017070</name>
</gene>
<dbReference type="PROSITE" id="PS00109">
    <property type="entry name" value="PROTEIN_KINASE_TYR"/>
    <property type="match status" value="1"/>
</dbReference>
<dbReference type="AlphaFoldDB" id="A0A6B8KJL7"/>
<evidence type="ECO:0000256" key="2">
    <source>
        <dbReference type="ARBA" id="ARBA00022741"/>
    </source>
</evidence>
<evidence type="ECO:0000256" key="3">
    <source>
        <dbReference type="ARBA" id="ARBA00022777"/>
    </source>
</evidence>